<feature type="domain" description="Tudor" evidence="3">
    <location>
        <begin position="2393"/>
        <end position="2451"/>
    </location>
</feature>
<feature type="region of interest" description="Disordered" evidence="2">
    <location>
        <begin position="707"/>
        <end position="834"/>
    </location>
</feature>
<evidence type="ECO:0000259" key="3">
    <source>
        <dbReference type="PROSITE" id="PS50304"/>
    </source>
</evidence>
<keyword evidence="1" id="KW-0175">Coiled coil</keyword>
<comment type="caution">
    <text evidence="4">The sequence shown here is derived from an EMBL/GenBank/DDBJ whole genome shotgun (WGS) entry which is preliminary data.</text>
</comment>
<evidence type="ECO:0000313" key="5">
    <source>
        <dbReference type="Proteomes" id="UP000076858"/>
    </source>
</evidence>
<name>A0A164UGT3_9CRUS</name>
<dbReference type="Gene3D" id="2.40.50.90">
    <property type="match status" value="4"/>
</dbReference>
<dbReference type="STRING" id="35525.A0A164UGT3"/>
<dbReference type="InterPro" id="IPR002999">
    <property type="entry name" value="Tudor"/>
</dbReference>
<feature type="domain" description="Tudor" evidence="3">
    <location>
        <begin position="572"/>
        <end position="630"/>
    </location>
</feature>
<protein>
    <submittedName>
        <fullName evidence="4">Putative Maternal protein tudor</fullName>
    </submittedName>
</protein>
<feature type="domain" description="Tudor" evidence="3">
    <location>
        <begin position="1316"/>
        <end position="1374"/>
    </location>
</feature>
<feature type="coiled-coil region" evidence="1">
    <location>
        <begin position="2196"/>
        <end position="2223"/>
    </location>
</feature>
<accession>A0A164UGT3</accession>
<feature type="compositionally biased region" description="Low complexity" evidence="2">
    <location>
        <begin position="707"/>
        <end position="723"/>
    </location>
</feature>
<sequence>MLEIKLVKLKYIFLKGKVSLKLSVKMAGASMLVHVTHIDDSPRGRQGPCVYFWGMTHDRSLYLLMEKYLESVRHYLETMPPPLNLNVLDQVCCVLINHQWHRARVPELKLSHAGTIEVFCIDSGDTHSVPLAFVRTLDIPGHEAEHIREWPPLASKFILADMVAPRGPGSRSQWSEPAMMFLKIRVENRTWKAAPMGMYGEHQGVRLFDSNNQLLATLMIQQGLGVAAQTYHEALNMCDVLERQPAYMKAAANIGQIGGNSLVANNTLPPAFAIPSTYRDKHPAFTVTANYSSPIPPRAFVTNDIPHTGRHDVIVTHIPDGPLKFYVQLKSEIKDLMSLRIKLDTVVPRPIHGKPKLGTPCIAVSPTDKLFHRGLITGVIESGNQCSCTVYFADIGTQEPVSLSLICHIPDELLMPRLFAYRVSLFGVEEVLKLTGLKEIFTALVSSAAYLQVEVVEDDDGKQKVNLYDPNGHSLREVLVSIHSNLLATKSQTVTSSPSTPPKSNVATCITDISPVQLDLEESLCVITPEEPGCFFGQFEKIPVDSLNEMVSELTAAYSTNSNAPLLYADVRSHLGHYGVVLWEEDNNFYRIQITKEMVNDAEIHFIDYGNFLQVPRCKILAPLDGLARFRCPPFGIHCRLEGDVTLSASEWKEAILDKSVVVTVGKCENGIYSVTLTNDPCNCEIIKMVTKKVAPTCNVLNNTPAVSVRSDSSSSVAAQVVPPAEPQKQSDDRRRRNKDIGNFGRSHYLHPNAKESNWRSAGTEEAPPSFQTKSSSKESNWRFSANPIQEVIRAPRGPPPATGNGETKGPIGFQRLGSTEKLQPPVTRPTTELSPSVVIPTIPKPVAEVPVQKKLSYPAQVLPGVGKQIEVICVVNPSSFYVRLIEASSPLADMVHRLFTVYSDETQPFILNATAGSACAVQCEEDNQWYRGKIVELKESSLTPQVTVLFVDYGNIQLCSMKQVKYIDESLVQLPPLAYHCKLKGVEGSRAWTVEEENKFKDYSMKKTLTATFTACDSEGKYPIRLVDENESVKIVINDLFGATTTSVPPPSVGYTYLPVPDTPIDVNVAWYHNPGRIFTSPVDLSAYQSELDELEQFYSSLSPDGLVEDQPKVGLPCVARFTEDGRYYRSRILAIQDSVAKVLFVDYGNEQDTPLSQLKRIVPRFMKFPQLTWHSKLKGVKKMASGPLNPNPQKHIAACFLTEQTLSASFHPVGPDNSGVFEVNLVLPGIGDVAQYLIQQKILDSIPVEIETTFAVQNVNFAPGQIISTHAVATHMNSATEFWVHLEPESVSAIMARIDALTLDPKFVSAKDYTASVGKPCLAFFADDGRWYRALVESVDEDTATVYYVDYGNSCSVKTSDLRALPVDVAQQSAFAYKCSVVGAEAFTEEVALAFENFIFELEAFSVHCVNVTGGTLNVRLYTTDGVDLIEQLCNAHLNRPPIEELPVEDGVSVPLPTTETREEVIAEESVPIISSVVEEDLHNTPGIPEPSTLEPVAESQLPIDCVKVYVSFSVSPNEFWLQLRQNDDVLVEMLDEIANIYEADKESFRIKGQPVVHQIYGVHHPSYGGWYRAEVKGISDDTAEVCFVDYGDTLTVPLENVLDLPEKFSSIPAMAIRGNLSMESPLAIAETFNAVCFQPDQMQWASLGTDENGVRFVKSLFIGDTNILDLITVEEPAAAPYDVSLSTIPEALIEQSVQTPTGSSPDRSVEVLVCSEDVSLSSAPVPEADIKVEDDSSLDLEALPILEFNFAPGQRMSTYASVSHIESPAEIWIQLDPTAVDNLMSEIAAVDVSTLAAAQPRVSCHCLAPFADDGQWYRAVITQRDAGSDEVRVTYVDYGNSSMVKNEDLRVLPTHFAEQPALAFKCALDGIDRNVISSPSTDQCTSVLQEEILAVAFSSRTSDCIYVRLFDTTGSDLNEKLGLPETFKIEVVGANLLEFTALDDVEMASPLPKATEPAVSNLFGEQSVVPLEMVTPHEMAEETTEATPTVAAHTDICNAEVVDVMQQIAVKNNEPADKFVQITDEQSLKDAGGIDYMRPVAMKANDVDESHPQVVAGQLENEGDTIIHRFEQTAAEEDHFAISSTQIAVDCPDNAEGRMTDRMQQPTVVAAAAASPVRGVVGDLEIEEKEVVDSVQQTAVKDGDLVGSLVQIAPAYSENEDEVNMQQVAITENDLPESFSDSIDSFMRQAVLEQNVELKENEVREQLAILEQEAADAEGGADIGVQETTHFASPNDETTTEDSSVPEHDPASIVVCDLHTDTSSIVLHPPVELAVIDSVALEGSQVVAPLAKTQEGITESPALPDPCAHVDQTIGGNLNDERVVMRIKTEVVSDHEDDPVPKGNVYVSYVMSPGDFWMQKTDDEQTIGDVDNSLTDLNLDTSSKYELNEPPVVGNLYAAKHHDFGYWYRARLLKMEDNVAEVNFVDYGDTKVVTTADIRYLPRVLQGVPPMAFPCKLAALHLDCWPEKATKVMKDLCHPEEDCRATFRTKADGIVEVDSLVRGKVDVVGAILSSLVCEHHVDGPSLQPVQQAISPQQNDPYIGTSQVDAQLLFIRVQPDKEVGQGSRDLVEGESSLPVE</sequence>
<proteinExistence type="predicted"/>
<feature type="domain" description="Tudor" evidence="3">
    <location>
        <begin position="354"/>
        <end position="416"/>
    </location>
</feature>
<dbReference type="SMART" id="SM00333">
    <property type="entry name" value="TUDOR"/>
    <property type="match status" value="9"/>
</dbReference>
<organism evidence="4 5">
    <name type="scientific">Daphnia magna</name>
    <dbReference type="NCBI Taxonomy" id="35525"/>
    <lineage>
        <taxon>Eukaryota</taxon>
        <taxon>Metazoa</taxon>
        <taxon>Ecdysozoa</taxon>
        <taxon>Arthropoda</taxon>
        <taxon>Crustacea</taxon>
        <taxon>Branchiopoda</taxon>
        <taxon>Diplostraca</taxon>
        <taxon>Cladocera</taxon>
        <taxon>Anomopoda</taxon>
        <taxon>Daphniidae</taxon>
        <taxon>Daphnia</taxon>
    </lineage>
</organism>
<gene>
    <name evidence="4" type="ORF">APZ42_024108</name>
</gene>
<dbReference type="SUPFAM" id="SSF63748">
    <property type="entry name" value="Tudor/PWWP/MBT"/>
    <property type="match status" value="9"/>
</dbReference>
<feature type="domain" description="Tudor" evidence="3">
    <location>
        <begin position="1802"/>
        <end position="1862"/>
    </location>
</feature>
<evidence type="ECO:0000313" key="4">
    <source>
        <dbReference type="EMBL" id="KZS11347.1"/>
    </source>
</evidence>
<dbReference type="PROSITE" id="PS50304">
    <property type="entry name" value="TUDOR"/>
    <property type="match status" value="8"/>
</dbReference>
<dbReference type="PANTHER" id="PTHR22948">
    <property type="entry name" value="TUDOR DOMAIN CONTAINING PROTEIN"/>
    <property type="match status" value="1"/>
</dbReference>
<dbReference type="PANTHER" id="PTHR22948:SF72">
    <property type="entry name" value="TUDOR DOMAIN-CONTAINING PROTEIN"/>
    <property type="match status" value="1"/>
</dbReference>
<keyword evidence="5" id="KW-1185">Reference proteome</keyword>
<feature type="domain" description="Tudor" evidence="3">
    <location>
        <begin position="913"/>
        <end position="975"/>
    </location>
</feature>
<dbReference type="OrthoDB" id="9989103at2759"/>
<dbReference type="Pfam" id="PF00567">
    <property type="entry name" value="TUDOR"/>
    <property type="match status" value="9"/>
</dbReference>
<dbReference type="Proteomes" id="UP000076858">
    <property type="component" value="Unassembled WGS sequence"/>
</dbReference>
<evidence type="ECO:0000256" key="2">
    <source>
        <dbReference type="SAM" id="MobiDB-lite"/>
    </source>
</evidence>
<feature type="domain" description="Tudor" evidence="3">
    <location>
        <begin position="1556"/>
        <end position="1614"/>
    </location>
</feature>
<dbReference type="InterPro" id="IPR050621">
    <property type="entry name" value="Tudor_domain_containing"/>
</dbReference>
<dbReference type="EMBL" id="LRGB01001581">
    <property type="protein sequence ID" value="KZS11347.1"/>
    <property type="molecule type" value="Genomic_DNA"/>
</dbReference>
<dbReference type="InterPro" id="IPR035437">
    <property type="entry name" value="SNase_OB-fold_sf"/>
</dbReference>
<dbReference type="Gene3D" id="2.30.30.140">
    <property type="match status" value="9"/>
</dbReference>
<feature type="domain" description="Tudor" evidence="3">
    <location>
        <begin position="1112"/>
        <end position="1170"/>
    </location>
</feature>
<evidence type="ECO:0000256" key="1">
    <source>
        <dbReference type="SAM" id="Coils"/>
    </source>
</evidence>
<dbReference type="FunFam" id="2.30.30.140:FF:000018">
    <property type="entry name" value="Serine/threonine-protein kinase 31"/>
    <property type="match status" value="2"/>
</dbReference>
<dbReference type="CDD" id="cd20379">
    <property type="entry name" value="Tudor_dTUD-like"/>
    <property type="match status" value="2"/>
</dbReference>
<reference evidence="4 5" key="1">
    <citation type="submission" date="2016-03" db="EMBL/GenBank/DDBJ databases">
        <title>EvidentialGene: Evidence-directed Construction of Genes on Genomes.</title>
        <authorList>
            <person name="Gilbert D.G."/>
            <person name="Choi J.-H."/>
            <person name="Mockaitis K."/>
            <person name="Colbourne J."/>
            <person name="Pfrender M."/>
        </authorList>
    </citation>
    <scope>NUCLEOTIDE SEQUENCE [LARGE SCALE GENOMIC DNA]</scope>
    <source>
        <strain evidence="4 5">Xinb3</strain>
        <tissue evidence="4">Complete organism</tissue>
    </source>
</reference>
<dbReference type="GO" id="GO:0005737">
    <property type="term" value="C:cytoplasm"/>
    <property type="evidence" value="ECO:0007669"/>
    <property type="project" value="UniProtKB-ARBA"/>
</dbReference>